<dbReference type="InterPro" id="IPR009078">
    <property type="entry name" value="Ferritin-like_SF"/>
</dbReference>
<gene>
    <name evidence="1" type="ORF">FKR81_17565</name>
</gene>
<organism evidence="1 2">
    <name type="scientific">Lentzea tibetensis</name>
    <dbReference type="NCBI Taxonomy" id="2591470"/>
    <lineage>
        <taxon>Bacteria</taxon>
        <taxon>Bacillati</taxon>
        <taxon>Actinomycetota</taxon>
        <taxon>Actinomycetes</taxon>
        <taxon>Pseudonocardiales</taxon>
        <taxon>Pseudonocardiaceae</taxon>
        <taxon>Lentzea</taxon>
    </lineage>
</organism>
<protein>
    <submittedName>
        <fullName evidence="1">VlmB-like protein</fullName>
    </submittedName>
</protein>
<dbReference type="AlphaFoldDB" id="A0A563ETB5"/>
<sequence length="297" mass="34005">MQHYTVGGQDHIAEAGPEEHDLDRWTSALAGIETKLPTPEYLLGEDPLRHALLAEFAFQAIAEDKATRAITALVAEAPDSETLEFYASQLVDEARHRRMYREHIRDLGVPAEQLDQVINQYAEATAELVLAPIERYGLEMMAQHQDFYRGVLVVTVLVEGVVAPITELSERKWRPLDPEAGRIQRVANRDETRHLAVGGTIIHRYLKDNPDKREGLLDVVHAGRELWDSVPMEGLQLMMEQVFQQGMELHRDLVGGHEIWPGRRMIDTTPEERTAMASRWVRQIQEERLEYMMLSDR</sequence>
<dbReference type="EMBL" id="VOBR01000010">
    <property type="protein sequence ID" value="TWP50893.1"/>
    <property type="molecule type" value="Genomic_DNA"/>
</dbReference>
<accession>A0A563ETB5</accession>
<proteinExistence type="predicted"/>
<dbReference type="Gene3D" id="1.10.620.20">
    <property type="entry name" value="Ribonucleotide Reductase, subunit A"/>
    <property type="match status" value="1"/>
</dbReference>
<dbReference type="OrthoDB" id="3862142at2"/>
<comment type="caution">
    <text evidence="1">The sequence shown here is derived from an EMBL/GenBank/DDBJ whole genome shotgun (WGS) entry which is preliminary data.</text>
</comment>
<evidence type="ECO:0000313" key="1">
    <source>
        <dbReference type="EMBL" id="TWP50893.1"/>
    </source>
</evidence>
<dbReference type="GO" id="GO:0016491">
    <property type="term" value="F:oxidoreductase activity"/>
    <property type="evidence" value="ECO:0007669"/>
    <property type="project" value="InterPro"/>
</dbReference>
<dbReference type="InterPro" id="IPR012348">
    <property type="entry name" value="RNR-like"/>
</dbReference>
<dbReference type="Proteomes" id="UP000316639">
    <property type="component" value="Unassembled WGS sequence"/>
</dbReference>
<dbReference type="RefSeq" id="WP_146353142.1">
    <property type="nucleotide sequence ID" value="NZ_VOBR01000010.1"/>
</dbReference>
<keyword evidence="2" id="KW-1185">Reference proteome</keyword>
<dbReference type="SUPFAM" id="SSF47240">
    <property type="entry name" value="Ferritin-like"/>
    <property type="match status" value="1"/>
</dbReference>
<evidence type="ECO:0000313" key="2">
    <source>
        <dbReference type="Proteomes" id="UP000316639"/>
    </source>
</evidence>
<reference evidence="1 2" key="1">
    <citation type="submission" date="2019-07" db="EMBL/GenBank/DDBJ databases">
        <title>Lentzea xizangensis sp. nov., isolated from Qinghai-Tibetan Plateau Soils.</title>
        <authorList>
            <person name="Huang J."/>
        </authorList>
    </citation>
    <scope>NUCLEOTIDE SEQUENCE [LARGE SCALE GENOMIC DNA]</scope>
    <source>
        <strain evidence="1 2">FXJ1.1311</strain>
    </source>
</reference>
<name>A0A563ETB5_9PSEU</name>